<evidence type="ECO:0000256" key="2">
    <source>
        <dbReference type="ARBA" id="ARBA00022448"/>
    </source>
</evidence>
<dbReference type="GO" id="GO:0016020">
    <property type="term" value="C:membrane"/>
    <property type="evidence" value="ECO:0007669"/>
    <property type="project" value="UniProtKB-SubCell"/>
</dbReference>
<accession>A0AAN8VXV4</accession>
<protein>
    <submittedName>
        <fullName evidence="8">Biopterin transporter family</fullName>
    </submittedName>
</protein>
<gene>
    <name evidence="8" type="ORF">RJ641_027207</name>
</gene>
<feature type="region of interest" description="Disordered" evidence="6">
    <location>
        <begin position="352"/>
        <end position="372"/>
    </location>
</feature>
<dbReference type="InterPro" id="IPR039309">
    <property type="entry name" value="BT1"/>
</dbReference>
<dbReference type="PANTHER" id="PTHR31585:SF12">
    <property type="entry name" value="FOLATE-BIOPTERIN TRANSPORTER 9, CHLOROPLASTIC-RELATED"/>
    <property type="match status" value="1"/>
</dbReference>
<evidence type="ECO:0000256" key="7">
    <source>
        <dbReference type="SAM" id="Phobius"/>
    </source>
</evidence>
<reference evidence="8 9" key="1">
    <citation type="submission" date="2023-12" db="EMBL/GenBank/DDBJ databases">
        <title>A high-quality genome assembly for Dillenia turbinata (Dilleniales).</title>
        <authorList>
            <person name="Chanderbali A."/>
        </authorList>
    </citation>
    <scope>NUCLEOTIDE SEQUENCE [LARGE SCALE GENOMIC DNA]</scope>
    <source>
        <strain evidence="8">LSX21</strain>
        <tissue evidence="8">Leaf</tissue>
    </source>
</reference>
<organism evidence="8 9">
    <name type="scientific">Dillenia turbinata</name>
    <dbReference type="NCBI Taxonomy" id="194707"/>
    <lineage>
        <taxon>Eukaryota</taxon>
        <taxon>Viridiplantae</taxon>
        <taxon>Streptophyta</taxon>
        <taxon>Embryophyta</taxon>
        <taxon>Tracheophyta</taxon>
        <taxon>Spermatophyta</taxon>
        <taxon>Magnoliopsida</taxon>
        <taxon>eudicotyledons</taxon>
        <taxon>Gunneridae</taxon>
        <taxon>Pentapetalae</taxon>
        <taxon>Dilleniales</taxon>
        <taxon>Dilleniaceae</taxon>
        <taxon>Dillenia</taxon>
    </lineage>
</organism>
<evidence type="ECO:0000313" key="9">
    <source>
        <dbReference type="Proteomes" id="UP001370490"/>
    </source>
</evidence>
<keyword evidence="5 7" id="KW-0472">Membrane</keyword>
<sequence>MSKYMELLDQGINLKLGIPNETFALCFSGVAETVAQFELLPFSVLLATLCPPGSEGALTSFLALALCLSSIISGFLGIVLNLILGFLSSVASYDGGDDVLHLPCDICLFGPYHLLLFSGSLSALGLLGGCFGYEVTPWGASMFALHMQLLYLTLFTLFRSYHYLHILVSNNIPLIPPLISIIMLIIIILYLIQSILECKCNTDLINAIQTRHPNWITQWKALFTRDMAIQKGLFGKGQTLFLVIVGAQVGLYWHYWVLWGDKFAMSYLPLFLFKCATRTLNWAPAFNALTDVCTALMGNILYAYPESDFTKDTVASLGFGGEKFSHLAFWYGIACWVINLFPMFANRPTGAAREETEESEQLSRAQRRRRNRRNREALASLIRKFSS</sequence>
<feature type="transmembrane region" description="Helical" evidence="7">
    <location>
        <begin position="143"/>
        <end position="162"/>
    </location>
</feature>
<evidence type="ECO:0000313" key="8">
    <source>
        <dbReference type="EMBL" id="KAK6941830.1"/>
    </source>
</evidence>
<dbReference type="PANTHER" id="PTHR31585">
    <property type="entry name" value="FOLATE-BIOPTERIN TRANSPORTER 1, CHLOROPLASTIC"/>
    <property type="match status" value="1"/>
</dbReference>
<proteinExistence type="predicted"/>
<dbReference type="AlphaFoldDB" id="A0AAN8VXV4"/>
<dbReference type="EMBL" id="JBAMMX010000004">
    <property type="protein sequence ID" value="KAK6941830.1"/>
    <property type="molecule type" value="Genomic_DNA"/>
</dbReference>
<evidence type="ECO:0000256" key="6">
    <source>
        <dbReference type="SAM" id="MobiDB-lite"/>
    </source>
</evidence>
<comment type="caution">
    <text evidence="8">The sequence shown here is derived from an EMBL/GenBank/DDBJ whole genome shotgun (WGS) entry which is preliminary data.</text>
</comment>
<keyword evidence="9" id="KW-1185">Reference proteome</keyword>
<keyword evidence="2" id="KW-0813">Transport</keyword>
<dbReference type="Pfam" id="PF03092">
    <property type="entry name" value="BT1"/>
    <property type="match status" value="1"/>
</dbReference>
<dbReference type="Proteomes" id="UP001370490">
    <property type="component" value="Unassembled WGS sequence"/>
</dbReference>
<evidence type="ECO:0000256" key="1">
    <source>
        <dbReference type="ARBA" id="ARBA00004141"/>
    </source>
</evidence>
<feature type="transmembrane region" description="Helical" evidence="7">
    <location>
        <begin position="327"/>
        <end position="345"/>
    </location>
</feature>
<evidence type="ECO:0000256" key="5">
    <source>
        <dbReference type="ARBA" id="ARBA00023136"/>
    </source>
</evidence>
<feature type="transmembrane region" description="Helical" evidence="7">
    <location>
        <begin position="174"/>
        <end position="192"/>
    </location>
</feature>
<feature type="transmembrane region" description="Helical" evidence="7">
    <location>
        <begin position="61"/>
        <end position="91"/>
    </location>
</feature>
<keyword evidence="4 7" id="KW-1133">Transmembrane helix</keyword>
<feature type="transmembrane region" description="Helical" evidence="7">
    <location>
        <begin position="111"/>
        <end position="131"/>
    </location>
</feature>
<name>A0AAN8VXV4_9MAGN</name>
<comment type="subcellular location">
    <subcellularLocation>
        <location evidence="1">Membrane</location>
        <topology evidence="1">Multi-pass membrane protein</topology>
    </subcellularLocation>
</comment>
<evidence type="ECO:0000256" key="3">
    <source>
        <dbReference type="ARBA" id="ARBA00022692"/>
    </source>
</evidence>
<evidence type="ECO:0000256" key="4">
    <source>
        <dbReference type="ARBA" id="ARBA00022989"/>
    </source>
</evidence>
<feature type="transmembrane region" description="Helical" evidence="7">
    <location>
        <begin position="240"/>
        <end position="259"/>
    </location>
</feature>
<keyword evidence="3 7" id="KW-0812">Transmembrane</keyword>